<dbReference type="Proteomes" id="UP000813462">
    <property type="component" value="Unassembled WGS sequence"/>
</dbReference>
<evidence type="ECO:0000259" key="1">
    <source>
        <dbReference type="Pfam" id="PF13976"/>
    </source>
</evidence>
<dbReference type="EMBL" id="JAEACU010000005">
    <property type="protein sequence ID" value="KAH7529270.1"/>
    <property type="molecule type" value="Genomic_DNA"/>
</dbReference>
<feature type="domain" description="GAG-pre-integrase" evidence="1">
    <location>
        <begin position="289"/>
        <end position="334"/>
    </location>
</feature>
<evidence type="ECO:0000313" key="3">
    <source>
        <dbReference type="Proteomes" id="UP000813462"/>
    </source>
</evidence>
<proteinExistence type="predicted"/>
<comment type="caution">
    <text evidence="2">The sequence shown here is derived from an EMBL/GenBank/DDBJ whole genome shotgun (WGS) entry which is preliminary data.</text>
</comment>
<organism evidence="2 3">
    <name type="scientific">Ziziphus jujuba var. spinosa</name>
    <dbReference type="NCBI Taxonomy" id="714518"/>
    <lineage>
        <taxon>Eukaryota</taxon>
        <taxon>Viridiplantae</taxon>
        <taxon>Streptophyta</taxon>
        <taxon>Embryophyta</taxon>
        <taxon>Tracheophyta</taxon>
        <taxon>Spermatophyta</taxon>
        <taxon>Magnoliopsida</taxon>
        <taxon>eudicotyledons</taxon>
        <taxon>Gunneridae</taxon>
        <taxon>Pentapetalae</taxon>
        <taxon>rosids</taxon>
        <taxon>fabids</taxon>
        <taxon>Rosales</taxon>
        <taxon>Rhamnaceae</taxon>
        <taxon>Paliureae</taxon>
        <taxon>Ziziphus</taxon>
    </lineage>
</organism>
<sequence length="454" mass="49894">MSWFLGSVEPHIITTLRPHHSTQSMWIYLKKVYLQDNDARRFQLEHAIAMFQHDVPVATLSTIQTLHATTQRDQFLMKLCSKYESVHSSLLNRSLIPSLDVCFGELLCEEQRLSTQSILEQSHGSSGTATVAYAIQGHSRPPQFKQLSVSTLVIIPPIAISVAHGSPSDASSVPALPALDYCTLAMVQQMLISALSTIGFQGKTSTKLWYVDSGASNHMTNNPTALCHAWPYAGESSFQTANGSSLPIAAVDNASSQFIDDQVMRAKIMKGPKVVRLFPLFLPVPVSSPVSSIMSFTCNNVADLSMVWHHRLGHPNTPILSHIFNSGLLASLHEATSFDTPMELNVKLHKEEGDLLAYPSLYRKLVGSLVYLTITRPDISFAIQQVNQFLQTPCHLHLATVRRIIRYVHDTSACGLFFPASNAPRHAGYSDADWAGCVDTCCSITGWCVFLGAA</sequence>
<evidence type="ECO:0000313" key="2">
    <source>
        <dbReference type="EMBL" id="KAH7529270.1"/>
    </source>
</evidence>
<name>A0A978VFY1_ZIZJJ</name>
<protein>
    <recommendedName>
        <fullName evidence="1">GAG-pre-integrase domain-containing protein</fullName>
    </recommendedName>
</protein>
<dbReference type="Pfam" id="PF13976">
    <property type="entry name" value="gag_pre-integrs"/>
    <property type="match status" value="1"/>
</dbReference>
<dbReference type="AlphaFoldDB" id="A0A978VFY1"/>
<reference evidence="2" key="1">
    <citation type="journal article" date="2021" name="Front. Plant Sci.">
        <title>Chromosome-Scale Genome Assembly for Chinese Sour Jujube and Insights Into Its Genome Evolution and Domestication Signature.</title>
        <authorList>
            <person name="Shen L.-Y."/>
            <person name="Luo H."/>
            <person name="Wang X.-L."/>
            <person name="Wang X.-M."/>
            <person name="Qiu X.-J."/>
            <person name="Liu H."/>
            <person name="Zhou S.-S."/>
            <person name="Jia K.-H."/>
            <person name="Nie S."/>
            <person name="Bao Y.-T."/>
            <person name="Zhang R.-G."/>
            <person name="Yun Q.-Z."/>
            <person name="Chai Y.-H."/>
            <person name="Lu J.-Y."/>
            <person name="Li Y."/>
            <person name="Zhao S.-W."/>
            <person name="Mao J.-F."/>
            <person name="Jia S.-G."/>
            <person name="Mao Y.-M."/>
        </authorList>
    </citation>
    <scope>NUCLEOTIDE SEQUENCE</scope>
    <source>
        <strain evidence="2">AT0</strain>
        <tissue evidence="2">Leaf</tissue>
    </source>
</reference>
<accession>A0A978VFY1</accession>
<dbReference type="InterPro" id="IPR025724">
    <property type="entry name" value="GAG-pre-integrase_dom"/>
</dbReference>
<dbReference type="PANTHER" id="PTHR11439:SF497">
    <property type="entry name" value="CYSTEINE-RICH RLK (RECEPTOR-LIKE PROTEIN KINASE) 8"/>
    <property type="match status" value="1"/>
</dbReference>
<dbReference type="PANTHER" id="PTHR11439">
    <property type="entry name" value="GAG-POL-RELATED RETROTRANSPOSON"/>
    <property type="match status" value="1"/>
</dbReference>
<gene>
    <name evidence="2" type="ORF">FEM48_Zijuj05G0166600</name>
</gene>